<dbReference type="EMBL" id="BTPD01000002">
    <property type="protein sequence ID" value="GMQ28044.1"/>
    <property type="molecule type" value="Genomic_DNA"/>
</dbReference>
<accession>A0ABQ6PJC2</accession>
<evidence type="ECO:0000256" key="1">
    <source>
        <dbReference type="SAM" id="SignalP"/>
    </source>
</evidence>
<keyword evidence="3" id="KW-1185">Reference proteome</keyword>
<reference evidence="2 3" key="1">
    <citation type="submission" date="2023-08" db="EMBL/GenBank/DDBJ databases">
        <title>Draft genome sequence of Algoriphagus confluentis.</title>
        <authorList>
            <person name="Takatani N."/>
            <person name="Hosokawa M."/>
            <person name="Sawabe T."/>
        </authorList>
    </citation>
    <scope>NUCLEOTIDE SEQUENCE [LARGE SCALE GENOMIC DNA]</scope>
    <source>
        <strain evidence="2 3">NBRC 111222</strain>
    </source>
</reference>
<evidence type="ECO:0008006" key="4">
    <source>
        <dbReference type="Google" id="ProtNLM"/>
    </source>
</evidence>
<evidence type="ECO:0000313" key="2">
    <source>
        <dbReference type="EMBL" id="GMQ28044.1"/>
    </source>
</evidence>
<protein>
    <recommendedName>
        <fullName evidence="4">Plasmid transfer protein</fullName>
    </recommendedName>
</protein>
<evidence type="ECO:0000313" key="3">
    <source>
        <dbReference type="Proteomes" id="UP001338309"/>
    </source>
</evidence>
<organism evidence="2 3">
    <name type="scientific">Algoriphagus confluentis</name>
    <dbReference type="NCBI Taxonomy" id="1697556"/>
    <lineage>
        <taxon>Bacteria</taxon>
        <taxon>Pseudomonadati</taxon>
        <taxon>Bacteroidota</taxon>
        <taxon>Cytophagia</taxon>
        <taxon>Cytophagales</taxon>
        <taxon>Cyclobacteriaceae</taxon>
        <taxon>Algoriphagus</taxon>
    </lineage>
</organism>
<keyword evidence="1" id="KW-0732">Signal</keyword>
<name>A0ABQ6PJC2_9BACT</name>
<dbReference type="RefSeq" id="WP_338222840.1">
    <property type="nucleotide sequence ID" value="NZ_BTPD01000002.1"/>
</dbReference>
<dbReference type="Proteomes" id="UP001338309">
    <property type="component" value="Unassembled WGS sequence"/>
</dbReference>
<sequence length="217" mass="24601">MKLFWLSIFVFFAYLGQGAAQVNIALLHQLVEESKSEYNLQKEAKATQGRNAVNEEVNKNLVNSVKEKYRVVQERFAKLSIVIDAFGIGATAEPLVNSIIDNQQQILFYCSQNPELVLFAVETEKIFVQRSYSLLSYLVGLSASIGEVNQMKVSERRILFQHIIDELREINGLSYTVSKSLQNHIQRKRGVNPYLAYVATEMALVEEIIQNAKILGL</sequence>
<gene>
    <name evidence="2" type="ORF">Aconfl_06870</name>
</gene>
<feature type="signal peptide" evidence="1">
    <location>
        <begin position="1"/>
        <end position="19"/>
    </location>
</feature>
<comment type="caution">
    <text evidence="2">The sequence shown here is derived from an EMBL/GenBank/DDBJ whole genome shotgun (WGS) entry which is preliminary data.</text>
</comment>
<proteinExistence type="predicted"/>
<feature type="chain" id="PRO_5046339351" description="Plasmid transfer protein" evidence="1">
    <location>
        <begin position="20"/>
        <end position="217"/>
    </location>
</feature>